<dbReference type="Proteomes" id="UP000037460">
    <property type="component" value="Unassembled WGS sequence"/>
</dbReference>
<feature type="region of interest" description="Disordered" evidence="1">
    <location>
        <begin position="1"/>
        <end position="44"/>
    </location>
</feature>
<proteinExistence type="predicted"/>
<feature type="compositionally biased region" description="Basic residues" evidence="1">
    <location>
        <begin position="28"/>
        <end position="42"/>
    </location>
</feature>
<dbReference type="AlphaFoldDB" id="A0A0M0LRA7"/>
<dbReference type="EMBL" id="JWZX01000168">
    <property type="protein sequence ID" value="KOO53590.1"/>
    <property type="molecule type" value="Genomic_DNA"/>
</dbReference>
<accession>A0A0M0LRA7</accession>
<evidence type="ECO:0000313" key="4">
    <source>
        <dbReference type="Proteomes" id="UP000037460"/>
    </source>
</evidence>
<dbReference type="PROSITE" id="PS51996">
    <property type="entry name" value="TR_MART"/>
    <property type="match status" value="1"/>
</dbReference>
<protein>
    <recommendedName>
        <fullName evidence="2">ADP ribosyltransferase domain-containing protein</fullName>
    </recommendedName>
</protein>
<dbReference type="SUPFAM" id="SSF56399">
    <property type="entry name" value="ADP-ribosylation"/>
    <property type="match status" value="1"/>
</dbReference>
<feature type="compositionally biased region" description="Basic and acidic residues" evidence="1">
    <location>
        <begin position="16"/>
        <end position="27"/>
    </location>
</feature>
<evidence type="ECO:0000256" key="1">
    <source>
        <dbReference type="SAM" id="MobiDB-lite"/>
    </source>
</evidence>
<dbReference type="Pfam" id="PF03496">
    <property type="entry name" value="ADPrib_exo_Tox"/>
    <property type="match status" value="1"/>
</dbReference>
<dbReference type="OrthoDB" id="423533at2759"/>
<feature type="domain" description="ADP ribosyltransferase" evidence="2">
    <location>
        <begin position="366"/>
        <end position="506"/>
    </location>
</feature>
<reference evidence="4" key="1">
    <citation type="journal article" date="2015" name="PLoS Genet.">
        <title>Genome Sequence and Transcriptome Analyses of Chrysochromulina tobin: Metabolic Tools for Enhanced Algal Fitness in the Prominent Order Prymnesiales (Haptophyceae).</title>
        <authorList>
            <person name="Hovde B.T."/>
            <person name="Deodato C.R."/>
            <person name="Hunsperger H.M."/>
            <person name="Ryken S.A."/>
            <person name="Yost W."/>
            <person name="Jha R.K."/>
            <person name="Patterson J."/>
            <person name="Monnat R.J. Jr."/>
            <person name="Barlow S.B."/>
            <person name="Starkenburg S.R."/>
            <person name="Cattolico R.A."/>
        </authorList>
    </citation>
    <scope>NUCLEOTIDE SEQUENCE</scope>
    <source>
        <strain evidence="4">CCMP291</strain>
    </source>
</reference>
<evidence type="ECO:0000313" key="3">
    <source>
        <dbReference type="EMBL" id="KOO53590.1"/>
    </source>
</evidence>
<organism evidence="3 4">
    <name type="scientific">Chrysochromulina tobinii</name>
    <dbReference type="NCBI Taxonomy" id="1460289"/>
    <lineage>
        <taxon>Eukaryota</taxon>
        <taxon>Haptista</taxon>
        <taxon>Haptophyta</taxon>
        <taxon>Prymnesiophyceae</taxon>
        <taxon>Prymnesiales</taxon>
        <taxon>Chrysochromulinaceae</taxon>
        <taxon>Chrysochromulina</taxon>
    </lineage>
</organism>
<dbReference type="Gene3D" id="3.90.176.10">
    <property type="entry name" value="Toxin ADP-ribosyltransferase, Chain A, domain 1"/>
    <property type="match status" value="1"/>
</dbReference>
<evidence type="ECO:0000259" key="2">
    <source>
        <dbReference type="Pfam" id="PF03496"/>
    </source>
</evidence>
<keyword evidence="4" id="KW-1185">Reference proteome</keyword>
<dbReference type="GO" id="GO:0005576">
    <property type="term" value="C:extracellular region"/>
    <property type="evidence" value="ECO:0007669"/>
    <property type="project" value="InterPro"/>
</dbReference>
<name>A0A0M0LRA7_9EUKA</name>
<comment type="caution">
    <text evidence="3">The sequence shown here is derived from an EMBL/GenBank/DDBJ whole genome shotgun (WGS) entry which is preliminary data.</text>
</comment>
<sequence length="607" mass="67196">MTNRVIPQPPPAALSRADEERKTEAVKRVQKVQRGRTARMRMRGGAWGKAGDETVAPVLNADPDESLSPVTESWTAAKFLSNFNLPELLAARLIEPGCKNELGSLRSLAKSADLAKVLRERLNAAVDVLVEKLEPALRELASGAAATPKQLQAKFLQEGAGLLSYGDLNTFFGGLEAMVGAPLPRVREAMATEHTQQPDSRLEFTTKNYVVTTTSETEWKFVAEPSSRSPDAWPLEAKLVLAAKHPGGRVTSLRDVVQIVANERHKNRREPMPEGVLRFKVAATSLKLQQQGEPALTIEEAFAARLYTGPLFTKYNTVLRGLDGPVLWLRCELVRLCCSSEDAVAHNAAAEAAKAKRLKEEPTFDERNPTAEDEAALREYTRTAFESAMRRVNKYTTTLHALNSAIVKLSKLTVASTVYRGVHDFTLPDKFWTPNRYNVRGGIDGAFMSTTLDRETAINYAQSGKTAPIIFEIQQGMIDRGADISFLSQYPFEKEILFNPLTGLEVRGSRVEGPVLIVEVKLSVNLTSLTIEQVIGKRKKMLQDMVFGLEAEVRQALRTEGLATAYGTERVLGEFRKDVEEDELGHPSEWYNGDERLAEALQVMTDD</sequence>
<gene>
    <name evidence="3" type="ORF">Ctob_011757</name>
</gene>
<dbReference type="InterPro" id="IPR003540">
    <property type="entry name" value="ADP-ribosyltransferase"/>
</dbReference>